<dbReference type="GO" id="GO:0006508">
    <property type="term" value="P:proteolysis"/>
    <property type="evidence" value="ECO:0007669"/>
    <property type="project" value="InterPro"/>
</dbReference>
<dbReference type="GO" id="GO:0004252">
    <property type="term" value="F:serine-type endopeptidase activity"/>
    <property type="evidence" value="ECO:0007669"/>
    <property type="project" value="InterPro"/>
</dbReference>
<feature type="chain" id="PRO_5035900737" description="Peptidase S1 domain-containing protein" evidence="3">
    <location>
        <begin position="20"/>
        <end position="396"/>
    </location>
</feature>
<dbReference type="InterPro" id="IPR001314">
    <property type="entry name" value="Peptidase_S1A"/>
</dbReference>
<evidence type="ECO:0000259" key="4">
    <source>
        <dbReference type="SMART" id="SM00020"/>
    </source>
</evidence>
<dbReference type="PRINTS" id="PR00722">
    <property type="entry name" value="CHYMOTRYPSIN"/>
</dbReference>
<organism evidence="5 6">
    <name type="scientific">Brenthis ino</name>
    <name type="common">lesser marbled fritillary</name>
    <dbReference type="NCBI Taxonomy" id="405034"/>
    <lineage>
        <taxon>Eukaryota</taxon>
        <taxon>Metazoa</taxon>
        <taxon>Ecdysozoa</taxon>
        <taxon>Arthropoda</taxon>
        <taxon>Hexapoda</taxon>
        <taxon>Insecta</taxon>
        <taxon>Pterygota</taxon>
        <taxon>Neoptera</taxon>
        <taxon>Endopterygota</taxon>
        <taxon>Lepidoptera</taxon>
        <taxon>Glossata</taxon>
        <taxon>Ditrysia</taxon>
        <taxon>Papilionoidea</taxon>
        <taxon>Nymphalidae</taxon>
        <taxon>Heliconiinae</taxon>
        <taxon>Argynnini</taxon>
        <taxon>Brenthis</taxon>
    </lineage>
</organism>
<dbReference type="InterPro" id="IPR001254">
    <property type="entry name" value="Trypsin_dom"/>
</dbReference>
<dbReference type="Pfam" id="PF00089">
    <property type="entry name" value="Trypsin"/>
    <property type="match status" value="1"/>
</dbReference>
<dbReference type="EMBL" id="OV170221">
    <property type="protein sequence ID" value="CAH0712890.1"/>
    <property type="molecule type" value="Genomic_DNA"/>
</dbReference>
<keyword evidence="1" id="KW-1015">Disulfide bond</keyword>
<dbReference type="Gene3D" id="2.40.10.10">
    <property type="entry name" value="Trypsin-like serine proteases"/>
    <property type="match status" value="2"/>
</dbReference>
<sequence>MGYIIVLFSVLLVSNVCSSKRTISKRNAEYGEKIRKEDFKETGRGIEDKYNSFLNESTTEKITTKNPIERNSVSECYDDYTIKPDFKAPGRRISEAKCLEYIWMRNHRWDRKIEVHECITKLIADNKYNPPPATVGGRDAFTGEFPHMGGVGWRSRNGTWLFRCGCSLISSKFTLTAAHCSKSPRDTDIENTVPEVVRLGDKNIMDFDSQKFDPRDAKILRIIVHPSYSAPKKYFDIALMEIEERSYFSSNVQPACLWGQFDTSELGTSATLTGWGVVETATRRTSVVLQAAVVDIINSEKCNNLLRSACNRHWCGVLEHQICAGKLAGGVDACQGDSGGPLQVKIPLPDNDEGSMHYVIGVTSFGIGCALPDLPGVYTRVSSFIDWIESIVWPES</sequence>
<evidence type="ECO:0000313" key="5">
    <source>
        <dbReference type="EMBL" id="CAH0712890.1"/>
    </source>
</evidence>
<feature type="non-terminal residue" evidence="5">
    <location>
        <position position="396"/>
    </location>
</feature>
<dbReference type="PANTHER" id="PTHR24252">
    <property type="entry name" value="ACROSIN-RELATED"/>
    <property type="match status" value="1"/>
</dbReference>
<feature type="domain" description="Peptidase S1" evidence="4">
    <location>
        <begin position="133"/>
        <end position="388"/>
    </location>
</feature>
<evidence type="ECO:0000313" key="6">
    <source>
        <dbReference type="Proteomes" id="UP000838878"/>
    </source>
</evidence>
<feature type="signal peptide" evidence="3">
    <location>
        <begin position="1"/>
        <end position="19"/>
    </location>
</feature>
<evidence type="ECO:0000256" key="3">
    <source>
        <dbReference type="SAM" id="SignalP"/>
    </source>
</evidence>
<comment type="similarity">
    <text evidence="2">Belongs to the peptidase S1 family. CLIP subfamily.</text>
</comment>
<dbReference type="InterPro" id="IPR018114">
    <property type="entry name" value="TRYPSIN_HIS"/>
</dbReference>
<dbReference type="InterPro" id="IPR009003">
    <property type="entry name" value="Peptidase_S1_PA"/>
</dbReference>
<dbReference type="PROSITE" id="PS00135">
    <property type="entry name" value="TRYPSIN_SER"/>
    <property type="match status" value="1"/>
</dbReference>
<dbReference type="PROSITE" id="PS00134">
    <property type="entry name" value="TRYPSIN_HIS"/>
    <property type="match status" value="1"/>
</dbReference>
<proteinExistence type="inferred from homology"/>
<dbReference type="InterPro" id="IPR033116">
    <property type="entry name" value="TRYPSIN_SER"/>
</dbReference>
<dbReference type="FunFam" id="2.40.10.10:FF:000002">
    <property type="entry name" value="Transmembrane protease serine"/>
    <property type="match status" value="1"/>
</dbReference>
<dbReference type="CDD" id="cd00190">
    <property type="entry name" value="Tryp_SPc"/>
    <property type="match status" value="1"/>
</dbReference>
<dbReference type="SUPFAM" id="SSF50494">
    <property type="entry name" value="Trypsin-like serine proteases"/>
    <property type="match status" value="1"/>
</dbReference>
<keyword evidence="3" id="KW-0732">Signal</keyword>
<evidence type="ECO:0000256" key="1">
    <source>
        <dbReference type="ARBA" id="ARBA00023157"/>
    </source>
</evidence>
<dbReference type="SMART" id="SM00020">
    <property type="entry name" value="Tryp_SPc"/>
    <property type="match status" value="1"/>
</dbReference>
<evidence type="ECO:0000256" key="2">
    <source>
        <dbReference type="ARBA" id="ARBA00024195"/>
    </source>
</evidence>
<accession>A0A8S4I1Y3</accession>
<dbReference type="Proteomes" id="UP000838878">
    <property type="component" value="Chromosome 1"/>
</dbReference>
<name>A0A8S4I1Y3_9NEOP</name>
<dbReference type="OrthoDB" id="546450at2759"/>
<reference evidence="5" key="1">
    <citation type="submission" date="2021-12" db="EMBL/GenBank/DDBJ databases">
        <authorList>
            <person name="Martin H S."/>
        </authorList>
    </citation>
    <scope>NUCLEOTIDE SEQUENCE</scope>
</reference>
<keyword evidence="6" id="KW-1185">Reference proteome</keyword>
<dbReference type="InterPro" id="IPR043504">
    <property type="entry name" value="Peptidase_S1_PA_chymotrypsin"/>
</dbReference>
<dbReference type="AlphaFoldDB" id="A0A8S4I1Y3"/>
<protein>
    <recommendedName>
        <fullName evidence="4">Peptidase S1 domain-containing protein</fullName>
    </recommendedName>
</protein>
<gene>
    <name evidence="5" type="ORF">BINO364_LOCUS112</name>
</gene>
<dbReference type="PANTHER" id="PTHR24252:SF7">
    <property type="entry name" value="HYALIN"/>
    <property type="match status" value="1"/>
</dbReference>